<organism evidence="4 5">
    <name type="scientific">Anopheles albimanus</name>
    <name type="common">New world malaria mosquito</name>
    <dbReference type="NCBI Taxonomy" id="7167"/>
    <lineage>
        <taxon>Eukaryota</taxon>
        <taxon>Metazoa</taxon>
        <taxon>Ecdysozoa</taxon>
        <taxon>Arthropoda</taxon>
        <taxon>Hexapoda</taxon>
        <taxon>Insecta</taxon>
        <taxon>Pterygota</taxon>
        <taxon>Neoptera</taxon>
        <taxon>Endopterygota</taxon>
        <taxon>Diptera</taxon>
        <taxon>Nematocera</taxon>
        <taxon>Culicoidea</taxon>
        <taxon>Culicidae</taxon>
        <taxon>Anophelinae</taxon>
        <taxon>Anopheles</taxon>
    </lineage>
</organism>
<dbReference type="FunFam" id="1.10.238.20:FF:000001">
    <property type="entry name" value="General odorant-binding protein lush"/>
    <property type="match status" value="1"/>
</dbReference>
<dbReference type="OrthoDB" id="6610259at2759"/>
<dbReference type="CDD" id="cd23992">
    <property type="entry name" value="PBP_GOBP"/>
    <property type="match status" value="1"/>
</dbReference>
<evidence type="ECO:0000256" key="1">
    <source>
        <dbReference type="ARBA" id="ARBA00004613"/>
    </source>
</evidence>
<dbReference type="Pfam" id="PF01395">
    <property type="entry name" value="PBP_GOBP"/>
    <property type="match status" value="1"/>
</dbReference>
<dbReference type="Proteomes" id="UP000069272">
    <property type="component" value="Chromosome 2R"/>
</dbReference>
<dbReference type="GO" id="GO:0035275">
    <property type="term" value="F:dibutyl phthalate binding"/>
    <property type="evidence" value="ECO:0007669"/>
    <property type="project" value="TreeGrafter"/>
</dbReference>
<dbReference type="VEuPathDB" id="VectorBase:AALB002536"/>
<dbReference type="SUPFAM" id="SSF47565">
    <property type="entry name" value="Insect pheromone/odorant-binding proteins"/>
    <property type="match status" value="1"/>
</dbReference>
<dbReference type="STRING" id="7167.A0A182F7S0"/>
<evidence type="ECO:0000313" key="5">
    <source>
        <dbReference type="Proteomes" id="UP000069272"/>
    </source>
</evidence>
<dbReference type="Gene3D" id="1.10.238.20">
    <property type="entry name" value="Pheromone/general odorant binding protein domain"/>
    <property type="match status" value="1"/>
</dbReference>
<evidence type="ECO:0000313" key="4">
    <source>
        <dbReference type="EnsemblMetazoa" id="AALB002536-PA"/>
    </source>
</evidence>
<dbReference type="AlphaFoldDB" id="A0A182F7S0"/>
<keyword evidence="3" id="KW-0964">Secreted</keyword>
<dbReference type="SMART" id="SM00708">
    <property type="entry name" value="PhBP"/>
    <property type="match status" value="1"/>
</dbReference>
<comment type="similarity">
    <text evidence="2">Belongs to the PBP/GOBP family.</text>
</comment>
<reference evidence="4" key="2">
    <citation type="submission" date="2022-08" db="UniProtKB">
        <authorList>
            <consortium name="EnsemblMetazoa"/>
        </authorList>
    </citation>
    <scope>IDENTIFICATION</scope>
    <source>
        <strain evidence="4">STECLA/ALBI9_A</strain>
    </source>
</reference>
<evidence type="ECO:0000256" key="3">
    <source>
        <dbReference type="ARBA" id="ARBA00022525"/>
    </source>
</evidence>
<dbReference type="PANTHER" id="PTHR21364">
    <property type="entry name" value="GENERAL ODORANT-BINDING PROTEIN 19A"/>
    <property type="match status" value="1"/>
</dbReference>
<comment type="subcellular location">
    <subcellularLocation>
        <location evidence="1">Secreted</location>
    </subcellularLocation>
</comment>
<evidence type="ECO:0000256" key="2">
    <source>
        <dbReference type="ARBA" id="ARBA00008098"/>
    </source>
</evidence>
<dbReference type="InterPro" id="IPR006170">
    <property type="entry name" value="PBP/GOBP"/>
</dbReference>
<protein>
    <submittedName>
        <fullName evidence="4">Uncharacterized protein</fullName>
    </submittedName>
</protein>
<dbReference type="VEuPathDB" id="VectorBase:AALB20_037620"/>
<dbReference type="KEGG" id="aali:118460492"/>
<keyword evidence="5" id="KW-1185">Reference proteome</keyword>
<dbReference type="GO" id="GO:0005549">
    <property type="term" value="F:odorant binding"/>
    <property type="evidence" value="ECO:0007669"/>
    <property type="project" value="InterPro"/>
</dbReference>
<proteinExistence type="inferred from homology"/>
<dbReference type="GO" id="GO:0007608">
    <property type="term" value="P:sensory perception of smell"/>
    <property type="evidence" value="ECO:0007669"/>
    <property type="project" value="TreeGrafter"/>
</dbReference>
<dbReference type="InterPro" id="IPR036728">
    <property type="entry name" value="PBP_GOBP_sf"/>
</dbReference>
<sequence>MMASEMVPIQKIAMIICATCAVMSLATEQPAHSKSLTVEDMDVIARGMRQNCLSRHNITEEMANNPRRGVFPEDREFKCYIGCLMDLTQTSKRGKLNYDAAVRQINMLPSEYREPFRVGLEACRNAADNVDDRCEVAYLLLKCFFAASPTFFFP</sequence>
<reference evidence="4 5" key="1">
    <citation type="journal article" date="2017" name="G3 (Bethesda)">
        <title>The Physical Genome Mapping of Anopheles albimanus Corrected Scaffold Misassemblies and Identified Interarm Rearrangements in Genus Anopheles.</title>
        <authorList>
            <person name="Artemov G.N."/>
            <person name="Peery A.N."/>
            <person name="Jiang X."/>
            <person name="Tu Z."/>
            <person name="Stegniy V.N."/>
            <person name="Sharakhova M.V."/>
            <person name="Sharakhov I.V."/>
        </authorList>
    </citation>
    <scope>NUCLEOTIDE SEQUENCE [LARGE SCALE GENOMIC DNA]</scope>
    <source>
        <strain evidence="4 5">ALBI9_A</strain>
    </source>
</reference>
<accession>A0A182F7S0</accession>
<dbReference type="EnsemblMetazoa" id="AALB002536-RA">
    <property type="protein sequence ID" value="AALB002536-PA"/>
    <property type="gene ID" value="AALB002536"/>
</dbReference>
<dbReference type="RefSeq" id="XP_035780738.1">
    <property type="nucleotide sequence ID" value="XM_035924845.1"/>
</dbReference>
<name>A0A182F7S0_ANOAL</name>
<dbReference type="PANTHER" id="PTHR21364:SF2">
    <property type="entry name" value="GENERAL ODORANT-BINDING PROTEIN 19A"/>
    <property type="match status" value="1"/>
</dbReference>
<dbReference type="GeneID" id="118460492"/>
<dbReference type="GO" id="GO:0042048">
    <property type="term" value="P:olfactory behavior"/>
    <property type="evidence" value="ECO:0007669"/>
    <property type="project" value="TreeGrafter"/>
</dbReference>
<dbReference type="GO" id="GO:0005576">
    <property type="term" value="C:extracellular region"/>
    <property type="evidence" value="ECO:0007669"/>
    <property type="project" value="UniProtKB-SubCell"/>
</dbReference>